<protein>
    <submittedName>
        <fullName evidence="1">Uncharacterized protein</fullName>
    </submittedName>
</protein>
<accession>A0A382MXV5</accession>
<reference evidence="1" key="1">
    <citation type="submission" date="2018-05" db="EMBL/GenBank/DDBJ databases">
        <authorList>
            <person name="Lanie J.A."/>
            <person name="Ng W.-L."/>
            <person name="Kazmierczak K.M."/>
            <person name="Andrzejewski T.M."/>
            <person name="Davidsen T.M."/>
            <person name="Wayne K.J."/>
            <person name="Tettelin H."/>
            <person name="Glass J.I."/>
            <person name="Rusch D."/>
            <person name="Podicherti R."/>
            <person name="Tsui H.-C.T."/>
            <person name="Winkler M.E."/>
        </authorList>
    </citation>
    <scope>NUCLEOTIDE SEQUENCE</scope>
</reference>
<organism evidence="1">
    <name type="scientific">marine metagenome</name>
    <dbReference type="NCBI Taxonomy" id="408172"/>
    <lineage>
        <taxon>unclassified sequences</taxon>
        <taxon>metagenomes</taxon>
        <taxon>ecological metagenomes</taxon>
    </lineage>
</organism>
<proteinExistence type="predicted"/>
<gene>
    <name evidence="1" type="ORF">METZ01_LOCUS305819</name>
</gene>
<evidence type="ECO:0000313" key="1">
    <source>
        <dbReference type="EMBL" id="SVC52965.1"/>
    </source>
</evidence>
<sequence length="195" mass="21662">MSYRRNLEPTWAERTDDVDTKVEILQQALRDGNHELAMGVASSIKDGIANERDLFADPGAADVSASDWVPVAQLPESWARWCEGWELFQCLNLRESTGQNRVSEPVDLLVGLPFDKVMSPGRELRVARIGSHGPQEVTSQVYGETRRGSDWFAHLVFEADVDASAESKYLIFCANPAAELPDYPSRIRVRGEGVG</sequence>
<dbReference type="AlphaFoldDB" id="A0A382MXV5"/>
<dbReference type="EMBL" id="UINC01096241">
    <property type="protein sequence ID" value="SVC52965.1"/>
    <property type="molecule type" value="Genomic_DNA"/>
</dbReference>
<name>A0A382MXV5_9ZZZZ</name>
<feature type="non-terminal residue" evidence="1">
    <location>
        <position position="195"/>
    </location>
</feature>